<keyword evidence="2" id="KW-1185">Reference proteome</keyword>
<dbReference type="HOGENOM" id="CLU_2898678_0_0_10"/>
<evidence type="ECO:0000313" key="2">
    <source>
        <dbReference type="Proteomes" id="UP000007435"/>
    </source>
</evidence>
<accession>E4RUC7</accession>
<dbReference type="KEGG" id="lby:Lbys_1241"/>
<organism evidence="1 2">
    <name type="scientific">Leadbetterella byssophila (strain DSM 17132 / JCM 16389 / KACC 11308 / NBRC 106382 / 4M15)</name>
    <dbReference type="NCBI Taxonomy" id="649349"/>
    <lineage>
        <taxon>Bacteria</taxon>
        <taxon>Pseudomonadati</taxon>
        <taxon>Bacteroidota</taxon>
        <taxon>Cytophagia</taxon>
        <taxon>Cytophagales</taxon>
        <taxon>Leadbetterellaceae</taxon>
        <taxon>Leadbetterella</taxon>
    </lineage>
</organism>
<reference evidence="1 2" key="2">
    <citation type="journal article" date="2011" name="Stand. Genomic Sci.">
        <title>Complete genome sequence of Leadbetterella byssophila type strain (4M15).</title>
        <authorList>
            <person name="Abt B."/>
            <person name="Teshima H."/>
            <person name="Lucas S."/>
            <person name="Lapidus A."/>
            <person name="Del Rio T.G."/>
            <person name="Nolan M."/>
            <person name="Tice H."/>
            <person name="Cheng J.F."/>
            <person name="Pitluck S."/>
            <person name="Liolios K."/>
            <person name="Pagani I."/>
            <person name="Ivanova N."/>
            <person name="Mavromatis K."/>
            <person name="Pati A."/>
            <person name="Tapia R."/>
            <person name="Han C."/>
            <person name="Goodwin L."/>
            <person name="Chen A."/>
            <person name="Palaniappan K."/>
            <person name="Land M."/>
            <person name="Hauser L."/>
            <person name="Chang Y.J."/>
            <person name="Jeffries C.D."/>
            <person name="Rohde M."/>
            <person name="Goker M."/>
            <person name="Tindall B.J."/>
            <person name="Detter J.C."/>
            <person name="Woyke T."/>
            <person name="Bristow J."/>
            <person name="Eisen J.A."/>
            <person name="Markowitz V."/>
            <person name="Hugenholtz P."/>
            <person name="Klenk H.P."/>
            <person name="Kyrpides N.C."/>
        </authorList>
    </citation>
    <scope>NUCLEOTIDE SEQUENCE [LARGE SCALE GENOMIC DNA]</scope>
    <source>
        <strain evidence="2">DSM 17132 / JCM 16389 / KACC 11308 / NBRC 106382 / 4M15</strain>
    </source>
</reference>
<proteinExistence type="predicted"/>
<reference key="1">
    <citation type="submission" date="2010-11" db="EMBL/GenBank/DDBJ databases">
        <title>The complete genome of Leadbetterella byssophila DSM 17132.</title>
        <authorList>
            <consortium name="US DOE Joint Genome Institute (JGI-PGF)"/>
            <person name="Lucas S."/>
            <person name="Copeland A."/>
            <person name="Lapidus A."/>
            <person name="Glavina del Rio T."/>
            <person name="Dalin E."/>
            <person name="Tice H."/>
            <person name="Bruce D."/>
            <person name="Goodwin L."/>
            <person name="Pitluck S."/>
            <person name="Kyrpides N."/>
            <person name="Mavromatis K."/>
            <person name="Ivanova N."/>
            <person name="Teshima H."/>
            <person name="Brettin T."/>
            <person name="Detter J.C."/>
            <person name="Han C."/>
            <person name="Tapia R."/>
            <person name="Land M."/>
            <person name="Hauser L."/>
            <person name="Markowitz V."/>
            <person name="Cheng J.-F."/>
            <person name="Hugenholtz P."/>
            <person name="Woyke T."/>
            <person name="Wu D."/>
            <person name="Tindall B."/>
            <person name="Pomrenke H.G."/>
            <person name="Brambilla E."/>
            <person name="Klenk H.-P."/>
            <person name="Eisen J.A."/>
        </authorList>
    </citation>
    <scope>NUCLEOTIDE SEQUENCE [LARGE SCALE GENOMIC DNA]</scope>
    <source>
        <strain>DSM 17132</strain>
    </source>
</reference>
<gene>
    <name evidence="1" type="ordered locus">Lbys_1241</name>
</gene>
<dbReference type="Proteomes" id="UP000007435">
    <property type="component" value="Chromosome"/>
</dbReference>
<evidence type="ECO:0000313" key="1">
    <source>
        <dbReference type="EMBL" id="ADQ16961.1"/>
    </source>
</evidence>
<sequence>MDPYNSPIAFEQKSRNCNKKLFLKGSENYSAELYDYKSLVRLEYTIPFENFSIGISEIRWEF</sequence>
<dbReference type="AlphaFoldDB" id="E4RUC7"/>
<name>E4RUC7_LEAB4</name>
<protein>
    <submittedName>
        <fullName evidence="1">Uncharacterized protein</fullName>
    </submittedName>
</protein>
<dbReference type="EMBL" id="CP002305">
    <property type="protein sequence ID" value="ADQ16961.1"/>
    <property type="molecule type" value="Genomic_DNA"/>
</dbReference>